<evidence type="ECO:0000256" key="1">
    <source>
        <dbReference type="SAM" id="MobiDB-lite"/>
    </source>
</evidence>
<feature type="region of interest" description="Disordered" evidence="1">
    <location>
        <begin position="156"/>
        <end position="223"/>
    </location>
</feature>
<dbReference type="VEuPathDB" id="TriTrypDB:ADEAN_000725200"/>
<feature type="region of interest" description="Disordered" evidence="1">
    <location>
        <begin position="92"/>
        <end position="120"/>
    </location>
</feature>
<reference evidence="2 3" key="1">
    <citation type="submission" date="2020-08" db="EMBL/GenBank/DDBJ databases">
        <authorList>
            <person name="Newling K."/>
            <person name="Davey J."/>
            <person name="Forrester S."/>
        </authorList>
    </citation>
    <scope>NUCLEOTIDE SEQUENCE [LARGE SCALE GENOMIC DNA]</scope>
    <source>
        <strain evidence="3">Crithidia deanei Carvalho (ATCC PRA-265)</strain>
    </source>
</reference>
<sequence length="267" mass="29874">MTQLHSIASLDYGDGRTCICRICECGKHTCPGHKVPFVGETTYRDEFVPKSGERERAARPRTTVFPTKAEPDHFKTTKEAAAEELKGKDLRPAESYKPRNGPVTQLPFEGTTTNRNDFPGHMPEYNRVTRKQEPIPKLKGTYDTTNRTMTKPIDDLASRGAIPKPPKNFKGGEAERQEVPFDGITSYTADYPAKEVPTTRSNRSTPPPQVLPENRDFQTTNSEAFVQHPFDRSRHICPAACVHERPVSRDGHIKLSVNNIPSGDVAF</sequence>
<evidence type="ECO:0008006" key="4">
    <source>
        <dbReference type="Google" id="ProtNLM"/>
    </source>
</evidence>
<proteinExistence type="predicted"/>
<evidence type="ECO:0000313" key="3">
    <source>
        <dbReference type="Proteomes" id="UP000515908"/>
    </source>
</evidence>
<dbReference type="EMBL" id="LR877159">
    <property type="protein sequence ID" value="CAD2219743.1"/>
    <property type="molecule type" value="Genomic_DNA"/>
</dbReference>
<accession>S9WUE3</accession>
<name>S9WUE3_9TRYP</name>
<dbReference type="AlphaFoldDB" id="S9WUE3"/>
<gene>
    <name evidence="2" type="ORF">ADEAN_000725200</name>
</gene>
<evidence type="ECO:0000313" key="2">
    <source>
        <dbReference type="EMBL" id="CAD2219743.1"/>
    </source>
</evidence>
<organism evidence="2 3">
    <name type="scientific">Angomonas deanei</name>
    <dbReference type="NCBI Taxonomy" id="59799"/>
    <lineage>
        <taxon>Eukaryota</taxon>
        <taxon>Discoba</taxon>
        <taxon>Euglenozoa</taxon>
        <taxon>Kinetoplastea</taxon>
        <taxon>Metakinetoplastina</taxon>
        <taxon>Trypanosomatida</taxon>
        <taxon>Trypanosomatidae</taxon>
        <taxon>Strigomonadinae</taxon>
        <taxon>Angomonas</taxon>
    </lineage>
</organism>
<keyword evidence="3" id="KW-1185">Reference proteome</keyword>
<dbReference type="OrthoDB" id="365640at2759"/>
<feature type="compositionally biased region" description="Basic and acidic residues" evidence="1">
    <location>
        <begin position="170"/>
        <end position="179"/>
    </location>
</feature>
<dbReference type="Proteomes" id="UP000515908">
    <property type="component" value="Chromosome 15"/>
</dbReference>
<protein>
    <recommendedName>
        <fullName evidence="4">STOP axonemal protein</fullName>
    </recommendedName>
</protein>